<evidence type="ECO:0000259" key="2">
    <source>
        <dbReference type="PROSITE" id="PS50157"/>
    </source>
</evidence>
<name>A0ABM4D5P4_HYDVU</name>
<evidence type="ECO:0000256" key="1">
    <source>
        <dbReference type="PROSITE-ProRule" id="PRU00042"/>
    </source>
</evidence>
<dbReference type="InterPro" id="IPR013087">
    <property type="entry name" value="Znf_C2H2_type"/>
</dbReference>
<keyword evidence="1" id="KW-0862">Zinc</keyword>
<keyword evidence="3" id="KW-1185">Reference proteome</keyword>
<feature type="domain" description="C2H2-type" evidence="2">
    <location>
        <begin position="46"/>
        <end position="74"/>
    </location>
</feature>
<dbReference type="GeneID" id="105845928"/>
<dbReference type="RefSeq" id="XP_065669613.1">
    <property type="nucleotide sequence ID" value="XM_065813541.1"/>
</dbReference>
<dbReference type="PROSITE" id="PS50157">
    <property type="entry name" value="ZINC_FINGER_C2H2_2"/>
    <property type="match status" value="1"/>
</dbReference>
<accession>A0ABM4D5P4</accession>
<keyword evidence="1" id="KW-0479">Metal-binding</keyword>
<evidence type="ECO:0000313" key="4">
    <source>
        <dbReference type="RefSeq" id="XP_065669613.1"/>
    </source>
</evidence>
<dbReference type="SMART" id="SM00355">
    <property type="entry name" value="ZnF_C2H2"/>
    <property type="match status" value="1"/>
</dbReference>
<dbReference type="PROSITE" id="PS00028">
    <property type="entry name" value="ZINC_FINGER_C2H2_1"/>
    <property type="match status" value="1"/>
</dbReference>
<organism evidence="3 4">
    <name type="scientific">Hydra vulgaris</name>
    <name type="common">Hydra</name>
    <name type="synonym">Hydra attenuata</name>
    <dbReference type="NCBI Taxonomy" id="6087"/>
    <lineage>
        <taxon>Eukaryota</taxon>
        <taxon>Metazoa</taxon>
        <taxon>Cnidaria</taxon>
        <taxon>Hydrozoa</taxon>
        <taxon>Hydroidolina</taxon>
        <taxon>Anthoathecata</taxon>
        <taxon>Aplanulata</taxon>
        <taxon>Hydridae</taxon>
        <taxon>Hydra</taxon>
    </lineage>
</organism>
<sequence>MASNNEFLTQESANLLIDIQDEGLLDEEFVIENIVDAGEESTPGSFKCDDCGKICKSKGGLTRHRSCKHLLLKEIFEPSNAMSSTILSDLVLESQKSLSEDNCYNLTRRECIKCYHFILTEALYADVKKIYDVLSKSNNAENYYSSFYNKIVINADVYFPELEKPNSTLLATQLADKVLVYFKRMPNNEAKKIENVTNDEIGALQYLAGYVVRKFIKKSKNSPNYKSNENQNIIKILNNAITKNTSDQELIEAQSRGGLTAVNNECQQIFMKAEIQFRNDTNINHLQEIDINRMTVELLKDIEVVSFYNSILTICGVDIDNYVSKTF</sequence>
<reference evidence="4" key="1">
    <citation type="submission" date="2025-08" db="UniProtKB">
        <authorList>
            <consortium name="RefSeq"/>
        </authorList>
    </citation>
    <scope>IDENTIFICATION</scope>
</reference>
<evidence type="ECO:0000313" key="3">
    <source>
        <dbReference type="Proteomes" id="UP001652625"/>
    </source>
</evidence>
<keyword evidence="1" id="KW-0863">Zinc-finger</keyword>
<proteinExistence type="predicted"/>
<protein>
    <submittedName>
        <fullName evidence="4">Uncharacterized protein LOC105845928 isoform X2</fullName>
    </submittedName>
</protein>
<dbReference type="Proteomes" id="UP001652625">
    <property type="component" value="Chromosome 12"/>
</dbReference>
<gene>
    <name evidence="4" type="primary">LOC105845928</name>
</gene>